<name>A0A7T8KK26_CALRO</name>
<protein>
    <submittedName>
        <fullName evidence="1">Uncharacterized protein</fullName>
    </submittedName>
</protein>
<dbReference type="AlphaFoldDB" id="A0A7T8KK26"/>
<keyword evidence="2" id="KW-1185">Reference proteome</keyword>
<organism evidence="1 2">
    <name type="scientific">Caligus rogercresseyi</name>
    <name type="common">Sea louse</name>
    <dbReference type="NCBI Taxonomy" id="217165"/>
    <lineage>
        <taxon>Eukaryota</taxon>
        <taxon>Metazoa</taxon>
        <taxon>Ecdysozoa</taxon>
        <taxon>Arthropoda</taxon>
        <taxon>Crustacea</taxon>
        <taxon>Multicrustacea</taxon>
        <taxon>Hexanauplia</taxon>
        <taxon>Copepoda</taxon>
        <taxon>Siphonostomatoida</taxon>
        <taxon>Caligidae</taxon>
        <taxon>Caligus</taxon>
    </lineage>
</organism>
<feature type="non-terminal residue" evidence="1">
    <location>
        <position position="1"/>
    </location>
</feature>
<sequence length="51" mass="5692">GNQLTYPVKYIDIGYRDRAEDALKTADTTGFQVKSNKDTGLQIVDFPQDKG</sequence>
<dbReference type="EMBL" id="CP045891">
    <property type="protein sequence ID" value="QQP57265.1"/>
    <property type="molecule type" value="Genomic_DNA"/>
</dbReference>
<dbReference type="Proteomes" id="UP000595437">
    <property type="component" value="Chromosome 2"/>
</dbReference>
<proteinExistence type="predicted"/>
<evidence type="ECO:0000313" key="2">
    <source>
        <dbReference type="Proteomes" id="UP000595437"/>
    </source>
</evidence>
<accession>A0A7T8KK26</accession>
<evidence type="ECO:0000313" key="1">
    <source>
        <dbReference type="EMBL" id="QQP57265.1"/>
    </source>
</evidence>
<reference evidence="2" key="1">
    <citation type="submission" date="2021-01" db="EMBL/GenBank/DDBJ databases">
        <title>Caligus Genome Assembly.</title>
        <authorList>
            <person name="Gallardo-Escarate C."/>
        </authorList>
    </citation>
    <scope>NUCLEOTIDE SEQUENCE [LARGE SCALE GENOMIC DNA]</scope>
</reference>
<gene>
    <name evidence="1" type="ORF">FKW44_002191</name>
</gene>
<dbReference type="OrthoDB" id="8626508at2759"/>